<keyword evidence="2 3" id="KW-0378">Hydrolase</keyword>
<accession>A0AB39USL0</accession>
<dbReference type="AlphaFoldDB" id="A0AB39USL0"/>
<dbReference type="InterPro" id="IPR033120">
    <property type="entry name" value="HOTDOG_ACOT"/>
</dbReference>
<dbReference type="InterPro" id="IPR040170">
    <property type="entry name" value="Cytosol_ACT"/>
</dbReference>
<dbReference type="KEGG" id="tcd:AAIA72_09040"/>
<dbReference type="Pfam" id="PF03061">
    <property type="entry name" value="4HBT"/>
    <property type="match status" value="1"/>
</dbReference>
<comment type="similarity">
    <text evidence="1">Belongs to the acyl coenzyme A hydrolase family.</text>
</comment>
<dbReference type="InterPro" id="IPR029069">
    <property type="entry name" value="HotDog_dom_sf"/>
</dbReference>
<dbReference type="PANTHER" id="PTHR11049">
    <property type="entry name" value="ACYL COENZYME A THIOESTER HYDROLASE"/>
    <property type="match status" value="1"/>
</dbReference>
<dbReference type="RefSeq" id="WP_369599997.1">
    <property type="nucleotide sequence ID" value="NZ_CP154858.1"/>
</dbReference>
<organism evidence="5">
    <name type="scientific">Thermohahella caldifontis</name>
    <dbReference type="NCBI Taxonomy" id="3142973"/>
    <lineage>
        <taxon>Bacteria</taxon>
        <taxon>Pseudomonadati</taxon>
        <taxon>Pseudomonadota</taxon>
        <taxon>Gammaproteobacteria</taxon>
        <taxon>Oceanospirillales</taxon>
        <taxon>Hahellaceae</taxon>
        <taxon>Thermohahella</taxon>
    </lineage>
</organism>
<dbReference type="GO" id="GO:0052816">
    <property type="term" value="F:long-chain fatty acyl-CoA hydrolase activity"/>
    <property type="evidence" value="ECO:0007669"/>
    <property type="project" value="TreeGrafter"/>
</dbReference>
<evidence type="ECO:0000256" key="2">
    <source>
        <dbReference type="ARBA" id="ARBA00022801"/>
    </source>
</evidence>
<dbReference type="CDD" id="cd03442">
    <property type="entry name" value="BFIT_BACH"/>
    <property type="match status" value="1"/>
</dbReference>
<protein>
    <submittedName>
        <fullName evidence="5">Acyl-CoA thioesterase</fullName>
        <ecNumber evidence="5">3.1.2.20</ecNumber>
    </submittedName>
</protein>
<evidence type="ECO:0000313" key="5">
    <source>
        <dbReference type="EMBL" id="XDT70956.1"/>
    </source>
</evidence>
<dbReference type="PANTHER" id="PTHR11049:SF5">
    <property type="entry name" value="ACYL-COA THIOESTER HYDROLASE YCIA"/>
    <property type="match status" value="1"/>
</dbReference>
<sequence>MTTETDGPRPEGTLTLRTVALDRDTNSNGDIFGGWLVAQMDLAASNLAGRIAKGRTATVSIDKMDFISPVRVGAEVSCYTHLLDIGRSSMRIRVEVWTRDRYSTEARKVTESVFVLVAIDDMGRIRPVPDQNG</sequence>
<evidence type="ECO:0000259" key="4">
    <source>
        <dbReference type="PROSITE" id="PS51770"/>
    </source>
</evidence>
<dbReference type="Gene3D" id="3.10.129.10">
    <property type="entry name" value="Hotdog Thioesterase"/>
    <property type="match status" value="1"/>
</dbReference>
<dbReference type="SUPFAM" id="SSF54637">
    <property type="entry name" value="Thioesterase/thiol ester dehydrase-isomerase"/>
    <property type="match status" value="1"/>
</dbReference>
<reference evidence="5" key="1">
    <citation type="submission" date="2024-05" db="EMBL/GenBank/DDBJ databases">
        <title>Genome sequencing of novel strain.</title>
        <authorList>
            <person name="Ganbat D."/>
            <person name="Ganbat S."/>
            <person name="Lee S.-J."/>
        </authorList>
    </citation>
    <scope>NUCLEOTIDE SEQUENCE</scope>
    <source>
        <strain evidence="5">SMD15-11</strain>
    </source>
</reference>
<dbReference type="EC" id="3.1.2.20" evidence="5"/>
<dbReference type="EMBL" id="CP154858">
    <property type="protein sequence ID" value="XDT70956.1"/>
    <property type="molecule type" value="Genomic_DNA"/>
</dbReference>
<proteinExistence type="inferred from homology"/>
<dbReference type="InterPro" id="IPR006683">
    <property type="entry name" value="Thioestr_dom"/>
</dbReference>
<evidence type="ECO:0000256" key="1">
    <source>
        <dbReference type="ARBA" id="ARBA00010458"/>
    </source>
</evidence>
<dbReference type="GO" id="GO:0006637">
    <property type="term" value="P:acyl-CoA metabolic process"/>
    <property type="evidence" value="ECO:0007669"/>
    <property type="project" value="TreeGrafter"/>
</dbReference>
<evidence type="ECO:0000256" key="3">
    <source>
        <dbReference type="PROSITE-ProRule" id="PRU01106"/>
    </source>
</evidence>
<name>A0AB39USL0_9GAMM</name>
<dbReference type="GO" id="GO:0009062">
    <property type="term" value="P:fatty acid catabolic process"/>
    <property type="evidence" value="ECO:0007669"/>
    <property type="project" value="TreeGrafter"/>
</dbReference>
<dbReference type="GO" id="GO:0005829">
    <property type="term" value="C:cytosol"/>
    <property type="evidence" value="ECO:0007669"/>
    <property type="project" value="TreeGrafter"/>
</dbReference>
<gene>
    <name evidence="5" type="ORF">AAIA72_09040</name>
</gene>
<dbReference type="PROSITE" id="PS51770">
    <property type="entry name" value="HOTDOG_ACOT"/>
    <property type="match status" value="1"/>
</dbReference>
<feature type="domain" description="HotDog ACOT-type" evidence="4">
    <location>
        <begin position="10"/>
        <end position="122"/>
    </location>
</feature>